<gene>
    <name evidence="1" type="ORF">F8C82_03855</name>
</gene>
<evidence type="ECO:0000313" key="1">
    <source>
        <dbReference type="EMBL" id="KAB2817543.1"/>
    </source>
</evidence>
<name>A0A6L3ZIU5_9FLAO</name>
<dbReference type="EMBL" id="WBVQ01000001">
    <property type="protein sequence ID" value="KAB2817543.1"/>
    <property type="molecule type" value="Genomic_DNA"/>
</dbReference>
<dbReference type="RefSeq" id="WP_151692162.1">
    <property type="nucleotide sequence ID" value="NZ_BMGX01000002.1"/>
</dbReference>
<organism evidence="1 2">
    <name type="scientific">Phaeocystidibacter marisrubri</name>
    <dbReference type="NCBI Taxonomy" id="1577780"/>
    <lineage>
        <taxon>Bacteria</taxon>
        <taxon>Pseudomonadati</taxon>
        <taxon>Bacteroidota</taxon>
        <taxon>Flavobacteriia</taxon>
        <taxon>Flavobacteriales</taxon>
        <taxon>Phaeocystidibacteraceae</taxon>
        <taxon>Phaeocystidibacter</taxon>
    </lineage>
</organism>
<keyword evidence="2" id="KW-1185">Reference proteome</keyword>
<comment type="caution">
    <text evidence="1">The sequence shown here is derived from an EMBL/GenBank/DDBJ whole genome shotgun (WGS) entry which is preliminary data.</text>
</comment>
<dbReference type="Proteomes" id="UP000484164">
    <property type="component" value="Unassembled WGS sequence"/>
</dbReference>
<reference evidence="1 2" key="1">
    <citation type="submission" date="2019-10" db="EMBL/GenBank/DDBJ databases">
        <title>Genome sequence of Phaeocystidibacter marisrubri JCM30614 (type strain).</title>
        <authorList>
            <person name="Bowman J.P."/>
        </authorList>
    </citation>
    <scope>NUCLEOTIDE SEQUENCE [LARGE SCALE GENOMIC DNA]</scope>
    <source>
        <strain evidence="1 2">JCM 30614</strain>
    </source>
</reference>
<proteinExistence type="predicted"/>
<evidence type="ECO:0000313" key="2">
    <source>
        <dbReference type="Proteomes" id="UP000484164"/>
    </source>
</evidence>
<accession>A0A6L3ZIU5</accession>
<dbReference type="AlphaFoldDB" id="A0A6L3ZIU5"/>
<sequence>MNYIRILIMMVLGFVGVLDISAQTQNYEELRKVPPVKSLYILPYGGFATHFVFSNDNEVSPSSGSTPTNVPDWSEQVDNENLLNQPSNQKVSPGGMLGLEIGQVWEYDDSATFGRFYIGIAYEYQSRAYSAVQQYNNGSVVGQYSLEGKEVKSIVRLQMSSAFRKVGINFGIWYRLSDVSDRTYTFNSYRNGNLEYSQVLHPTPMTEGSDRWRDSRGGMGFSIGVNYEPWKYLRLFGRFEYSVIPTNTRENFSFEPVFPDAGIATYSLHLGVGVPIVFN</sequence>
<protein>
    <submittedName>
        <fullName evidence="1">Uncharacterized protein</fullName>
    </submittedName>
</protein>